<evidence type="ECO:0000256" key="1">
    <source>
        <dbReference type="SAM" id="MobiDB-lite"/>
    </source>
</evidence>
<feature type="compositionally biased region" description="Low complexity" evidence="1">
    <location>
        <begin position="85"/>
        <end position="101"/>
    </location>
</feature>
<dbReference type="AlphaFoldDB" id="A0A6J6MD71"/>
<name>A0A6J6MD71_9ZZZZ</name>
<reference evidence="2" key="1">
    <citation type="submission" date="2020-05" db="EMBL/GenBank/DDBJ databases">
        <authorList>
            <person name="Chiriac C."/>
            <person name="Salcher M."/>
            <person name="Ghai R."/>
            <person name="Kavagutti S V."/>
        </authorList>
    </citation>
    <scope>NUCLEOTIDE SEQUENCE</scope>
</reference>
<accession>A0A6J6MD71</accession>
<proteinExistence type="predicted"/>
<sequence>MLSVGNRNSSSTITTRLGLSESGTTGSVFGVSITAGTSASRKLVESLTIGSNLSSSSYSTTCMSCFGPLKILIGVALPSNASLNSASTSSESFSEITGTGSDESGLVETPNAASSCEFEFDGLRICAPASELTAVGKPTKRISLRRSMPCASLTRWRINVINSTTSSALPPSSD</sequence>
<organism evidence="2">
    <name type="scientific">freshwater metagenome</name>
    <dbReference type="NCBI Taxonomy" id="449393"/>
    <lineage>
        <taxon>unclassified sequences</taxon>
        <taxon>metagenomes</taxon>
        <taxon>ecological metagenomes</taxon>
    </lineage>
</organism>
<protein>
    <submittedName>
        <fullName evidence="2">Unannotated protein</fullName>
    </submittedName>
</protein>
<feature type="region of interest" description="Disordered" evidence="1">
    <location>
        <begin position="85"/>
        <end position="108"/>
    </location>
</feature>
<gene>
    <name evidence="2" type="ORF">UFOPK2292_00775</name>
</gene>
<evidence type="ECO:0000313" key="2">
    <source>
        <dbReference type="EMBL" id="CAB4670413.1"/>
    </source>
</evidence>
<dbReference type="EMBL" id="CAEZWU010000102">
    <property type="protein sequence ID" value="CAB4670413.1"/>
    <property type="molecule type" value="Genomic_DNA"/>
</dbReference>